<dbReference type="PDB" id="5O3U">
    <property type="method" value="X-ray"/>
    <property type="resolution" value="1.86 A"/>
    <property type="chains" value="L/M/N/O=1-38"/>
</dbReference>
<evidence type="ECO:0007829" key="3">
    <source>
        <dbReference type="PDB" id="5O3U"/>
    </source>
</evidence>
<dbReference type="SMR" id="F6LNM3"/>
<name>F6LNM3_GYPVA</name>
<feature type="compositionally biased region" description="Polar residues" evidence="1">
    <location>
        <begin position="14"/>
        <end position="32"/>
    </location>
</feature>
<dbReference type="EMBL" id="JF297954">
    <property type="protein sequence ID" value="AEG75789.1"/>
    <property type="molecule type" value="mRNA"/>
</dbReference>
<keyword evidence="3" id="KW-0002">3D-structure</keyword>
<sequence>MATSFQFDGLKPSFSASYSSKPIQTQVSNGMDNASAPV</sequence>
<reference evidence="3" key="2">
    <citation type="journal article" date="2018" name="ACS Chem. Biol.">
        <title>Characterization of the Fast and Promiscuous Macrocyclase from Plant PCY1 Enables the Use of Simple Substrates.</title>
        <authorList>
            <person name="Ludewig H."/>
            <person name="Czekster C.M."/>
            <person name="Oueis E."/>
            <person name="Munday E.S."/>
            <person name="Arshad M."/>
            <person name="Synowsky S.A."/>
            <person name="Bent A.F."/>
            <person name="Naismith J.H."/>
        </authorList>
    </citation>
    <scope>X-RAY CRYSTALLOGRAPHY (1.86 ANGSTROMS)</scope>
</reference>
<dbReference type="EMBL" id="JF297953">
    <property type="protein sequence ID" value="AEG75788.1"/>
    <property type="molecule type" value="mRNA"/>
</dbReference>
<organism evidence="2">
    <name type="scientific">Gypsophila vaccaria</name>
    <name type="common">Cow soapwort</name>
    <name type="synonym">Saponaria vaccaria</name>
    <dbReference type="NCBI Taxonomy" id="39387"/>
    <lineage>
        <taxon>Eukaryota</taxon>
        <taxon>Viridiplantae</taxon>
        <taxon>Streptophyta</taxon>
        <taxon>Embryophyta</taxon>
        <taxon>Tracheophyta</taxon>
        <taxon>Spermatophyta</taxon>
        <taxon>Magnoliopsida</taxon>
        <taxon>eudicotyledons</taxon>
        <taxon>Gunneridae</taxon>
        <taxon>Pentapetalae</taxon>
        <taxon>Caryophyllales</taxon>
        <taxon>Caryophyllaceae</taxon>
        <taxon>Caryophylleae</taxon>
        <taxon>Gypsophila</taxon>
    </lineage>
</organism>
<proteinExistence type="evidence at protein level"/>
<dbReference type="EMBL" id="JF297955">
    <property type="protein sequence ID" value="AEG75790.1"/>
    <property type="molecule type" value="mRNA"/>
</dbReference>
<feature type="region of interest" description="Disordered" evidence="1">
    <location>
        <begin position="1"/>
        <end position="38"/>
    </location>
</feature>
<evidence type="ECO:0000256" key="1">
    <source>
        <dbReference type="SAM" id="MobiDB-lite"/>
    </source>
</evidence>
<dbReference type="AlphaFoldDB" id="F6LNM3"/>
<protein>
    <submittedName>
        <fullName evidence="2">Putative presegetalin F1</fullName>
    </submittedName>
</protein>
<accession>F6LNM3</accession>
<evidence type="ECO:0000313" key="2">
    <source>
        <dbReference type="EMBL" id="AEG75790.1"/>
    </source>
</evidence>
<reference evidence="2" key="1">
    <citation type="journal article" date="2011" name="Plant J.">
        <title>The biosynthesis of Caryophyllaceae-like cyclic peptides in Saponaria vaccaria L. from DNA-encoded precursors.</title>
        <authorList>
            <person name="Condie J.A."/>
            <person name="Nowak G."/>
            <person name="Reed D.W."/>
            <person name="Balsevich J.J."/>
            <person name="Reaney M.J."/>
            <person name="Arnison P.G."/>
            <person name="Covello P.S."/>
        </authorList>
    </citation>
    <scope>NUCLEOTIDE SEQUENCE</scope>
</reference>
<dbReference type="PDBsum" id="5O3U"/>